<dbReference type="AlphaFoldDB" id="A0AAV4HWV9"/>
<sequence>MDVSVEARTVLGCVSNPRPLGYGARPLPTELSRPPVVVVAVVVVVIVEVVAVVIVGLVEMVVAVVVAVPVAVPLALFVLVVAVENDPYARKGVL</sequence>
<dbReference type="Proteomes" id="UP000762676">
    <property type="component" value="Unassembled WGS sequence"/>
</dbReference>
<keyword evidence="1" id="KW-0472">Membrane</keyword>
<feature type="transmembrane region" description="Helical" evidence="1">
    <location>
        <begin position="61"/>
        <end position="83"/>
    </location>
</feature>
<protein>
    <submittedName>
        <fullName evidence="2">Uncharacterized protein</fullName>
    </submittedName>
</protein>
<dbReference type="EMBL" id="BMAT01002244">
    <property type="protein sequence ID" value="GFS02698.1"/>
    <property type="molecule type" value="Genomic_DNA"/>
</dbReference>
<feature type="transmembrane region" description="Helical" evidence="1">
    <location>
        <begin position="35"/>
        <end position="55"/>
    </location>
</feature>
<gene>
    <name evidence="2" type="ORF">ElyMa_001130000</name>
</gene>
<keyword evidence="1" id="KW-1133">Transmembrane helix</keyword>
<proteinExistence type="predicted"/>
<keyword evidence="3" id="KW-1185">Reference proteome</keyword>
<evidence type="ECO:0000256" key="1">
    <source>
        <dbReference type="SAM" id="Phobius"/>
    </source>
</evidence>
<name>A0AAV4HWV9_9GAST</name>
<evidence type="ECO:0000313" key="2">
    <source>
        <dbReference type="EMBL" id="GFS02698.1"/>
    </source>
</evidence>
<keyword evidence="1" id="KW-0812">Transmembrane</keyword>
<comment type="caution">
    <text evidence="2">The sequence shown here is derived from an EMBL/GenBank/DDBJ whole genome shotgun (WGS) entry which is preliminary data.</text>
</comment>
<evidence type="ECO:0000313" key="3">
    <source>
        <dbReference type="Proteomes" id="UP000762676"/>
    </source>
</evidence>
<accession>A0AAV4HWV9</accession>
<reference evidence="2 3" key="1">
    <citation type="journal article" date="2021" name="Elife">
        <title>Chloroplast acquisition without the gene transfer in kleptoplastic sea slugs, Plakobranchus ocellatus.</title>
        <authorList>
            <person name="Maeda T."/>
            <person name="Takahashi S."/>
            <person name="Yoshida T."/>
            <person name="Shimamura S."/>
            <person name="Takaki Y."/>
            <person name="Nagai Y."/>
            <person name="Toyoda A."/>
            <person name="Suzuki Y."/>
            <person name="Arimoto A."/>
            <person name="Ishii H."/>
            <person name="Satoh N."/>
            <person name="Nishiyama T."/>
            <person name="Hasebe M."/>
            <person name="Maruyama T."/>
            <person name="Minagawa J."/>
            <person name="Obokata J."/>
            <person name="Shigenobu S."/>
        </authorList>
    </citation>
    <scope>NUCLEOTIDE SEQUENCE [LARGE SCALE GENOMIC DNA]</scope>
</reference>
<organism evidence="2 3">
    <name type="scientific">Elysia marginata</name>
    <dbReference type="NCBI Taxonomy" id="1093978"/>
    <lineage>
        <taxon>Eukaryota</taxon>
        <taxon>Metazoa</taxon>
        <taxon>Spiralia</taxon>
        <taxon>Lophotrochozoa</taxon>
        <taxon>Mollusca</taxon>
        <taxon>Gastropoda</taxon>
        <taxon>Heterobranchia</taxon>
        <taxon>Euthyneura</taxon>
        <taxon>Panpulmonata</taxon>
        <taxon>Sacoglossa</taxon>
        <taxon>Placobranchoidea</taxon>
        <taxon>Plakobranchidae</taxon>
        <taxon>Elysia</taxon>
    </lineage>
</organism>